<evidence type="ECO:0000259" key="10">
    <source>
        <dbReference type="SMART" id="SM00768"/>
    </source>
</evidence>
<dbReference type="Pfam" id="PF00332">
    <property type="entry name" value="Glyco_hydro_17"/>
    <property type="match status" value="1"/>
</dbReference>
<name>A0AAN8Z8V5_9MAGN</name>
<evidence type="ECO:0000256" key="1">
    <source>
        <dbReference type="ARBA" id="ARBA00000382"/>
    </source>
</evidence>
<comment type="caution">
    <text evidence="11">The sequence shown here is derived from an EMBL/GenBank/DDBJ whole genome shotgun (WGS) entry which is preliminary data.</text>
</comment>
<evidence type="ECO:0000256" key="5">
    <source>
        <dbReference type="ARBA" id="ARBA00022801"/>
    </source>
</evidence>
<evidence type="ECO:0000256" key="4">
    <source>
        <dbReference type="ARBA" id="ARBA00022729"/>
    </source>
</evidence>
<dbReference type="GO" id="GO:0005975">
    <property type="term" value="P:carbohydrate metabolic process"/>
    <property type="evidence" value="ECO:0007669"/>
    <property type="project" value="InterPro"/>
</dbReference>
<gene>
    <name evidence="11" type="ORF">RJ641_008329</name>
</gene>
<comment type="catalytic activity">
    <reaction evidence="1">
        <text>Hydrolysis of (1-&gt;3)-beta-D-glucosidic linkages in (1-&gt;3)-beta-D-glucans.</text>
        <dbReference type="EC" id="3.2.1.39"/>
    </reaction>
</comment>
<keyword evidence="4 9" id="KW-0732">Signal</keyword>
<dbReference type="GO" id="GO:0042973">
    <property type="term" value="F:glucan endo-1,3-beta-D-glucosidase activity"/>
    <property type="evidence" value="ECO:0007669"/>
    <property type="project" value="UniProtKB-EC"/>
</dbReference>
<feature type="signal peptide" evidence="9">
    <location>
        <begin position="1"/>
        <end position="25"/>
    </location>
</feature>
<feature type="chain" id="PRO_5043035735" description="glucan endo-1,3-beta-D-glucosidase" evidence="9">
    <location>
        <begin position="26"/>
        <end position="463"/>
    </location>
</feature>
<keyword evidence="5 11" id="KW-0378">Hydrolase</keyword>
<evidence type="ECO:0000313" key="11">
    <source>
        <dbReference type="EMBL" id="KAK6926610.1"/>
    </source>
</evidence>
<dbReference type="EC" id="3.2.1.39" evidence="3"/>
<accession>A0AAN8Z8V5</accession>
<dbReference type="AlphaFoldDB" id="A0AAN8Z8V5"/>
<dbReference type="InterPro" id="IPR017853">
    <property type="entry name" value="GH"/>
</dbReference>
<proteinExistence type="inferred from homology"/>
<dbReference type="InterPro" id="IPR000490">
    <property type="entry name" value="Glyco_hydro_17"/>
</dbReference>
<dbReference type="SUPFAM" id="SSF51445">
    <property type="entry name" value="(Trans)glycosidases"/>
    <property type="match status" value="1"/>
</dbReference>
<evidence type="ECO:0000256" key="8">
    <source>
        <dbReference type="RuleBase" id="RU004335"/>
    </source>
</evidence>
<dbReference type="FunFam" id="3.20.20.80:FF:000005">
    <property type="entry name" value="Glucan endo-1,3-beta-glucosidase 14"/>
    <property type="match status" value="1"/>
</dbReference>
<evidence type="ECO:0000256" key="7">
    <source>
        <dbReference type="ARBA" id="ARBA00023295"/>
    </source>
</evidence>
<dbReference type="EMBL" id="JBAMMX010000015">
    <property type="protein sequence ID" value="KAK6926610.1"/>
    <property type="molecule type" value="Genomic_DNA"/>
</dbReference>
<keyword evidence="7" id="KW-0326">Glycosidase</keyword>
<evidence type="ECO:0000256" key="2">
    <source>
        <dbReference type="ARBA" id="ARBA00008773"/>
    </source>
</evidence>
<dbReference type="PANTHER" id="PTHR32227">
    <property type="entry name" value="GLUCAN ENDO-1,3-BETA-GLUCOSIDASE BG1-RELATED-RELATED"/>
    <property type="match status" value="1"/>
</dbReference>
<sequence>MYQMAAVIMLLFFSVLVSLSSTNRADIVTTLGVNYGELGDNLPMQTESVKLIQKLKANWVKLYSANPQILKALQGTNIPVSIMVPNQLISSISSNQTLTDQWVGSNLLPFYPKTKIRHLLVGNEVLSSWVLREDKLIGQNLVPAMRRIKASLKSYKIRNVKVGTPLAVDVLNPTLQPSKAYFRADVAGRIMKQLLEFIESTKSFFFIDAYPFFTWSNNNRTISLDYALFEGGVHQTYKDPKTGLVYTNLLDQMLDSLYFAMKRLGYPNIRTWICETGWPNGGDIDQIGANVYNAATYNRNLVKKLHAKPPVGTPAQPGMIFPTFIFALYNENQKGGPGTERHWGLLYPNGSNVYPVDLSGKTPETVYGPLPKPQNNKPYKGKIWCVVAKGANLTELPSALKEVCMHGNRLCDPIRPGRECYKPVSIVQHASYAFSSYWAQFRGNGGYCFFNGLAVQTTKDPSK</sequence>
<dbReference type="Pfam" id="PF07983">
    <property type="entry name" value="X8"/>
    <property type="match status" value="1"/>
</dbReference>
<keyword evidence="6" id="KW-1015">Disulfide bond</keyword>
<dbReference type="InterPro" id="IPR012946">
    <property type="entry name" value="X8"/>
</dbReference>
<protein>
    <recommendedName>
        <fullName evidence="3">glucan endo-1,3-beta-D-glucosidase</fullName>
        <ecNumber evidence="3">3.2.1.39</ecNumber>
    </recommendedName>
</protein>
<feature type="domain" description="X8" evidence="10">
    <location>
        <begin position="383"/>
        <end position="462"/>
    </location>
</feature>
<dbReference type="Proteomes" id="UP001370490">
    <property type="component" value="Unassembled WGS sequence"/>
</dbReference>
<keyword evidence="12" id="KW-1185">Reference proteome</keyword>
<reference evidence="11 12" key="1">
    <citation type="submission" date="2023-12" db="EMBL/GenBank/DDBJ databases">
        <title>A high-quality genome assembly for Dillenia turbinata (Dilleniales).</title>
        <authorList>
            <person name="Chanderbali A."/>
        </authorList>
    </citation>
    <scope>NUCLEOTIDE SEQUENCE [LARGE SCALE GENOMIC DNA]</scope>
    <source>
        <strain evidence="11">LSX21</strain>
        <tissue evidence="11">Leaf</tissue>
    </source>
</reference>
<dbReference type="InterPro" id="IPR044965">
    <property type="entry name" value="Glyco_hydro_17_plant"/>
</dbReference>
<dbReference type="SMART" id="SM00768">
    <property type="entry name" value="X8"/>
    <property type="match status" value="1"/>
</dbReference>
<evidence type="ECO:0000313" key="12">
    <source>
        <dbReference type="Proteomes" id="UP001370490"/>
    </source>
</evidence>
<evidence type="ECO:0000256" key="9">
    <source>
        <dbReference type="SAM" id="SignalP"/>
    </source>
</evidence>
<dbReference type="Gene3D" id="3.20.20.80">
    <property type="entry name" value="Glycosidases"/>
    <property type="match status" value="1"/>
</dbReference>
<evidence type="ECO:0000256" key="3">
    <source>
        <dbReference type="ARBA" id="ARBA00012780"/>
    </source>
</evidence>
<comment type="similarity">
    <text evidence="2 8">Belongs to the glycosyl hydrolase 17 family.</text>
</comment>
<organism evidence="11 12">
    <name type="scientific">Dillenia turbinata</name>
    <dbReference type="NCBI Taxonomy" id="194707"/>
    <lineage>
        <taxon>Eukaryota</taxon>
        <taxon>Viridiplantae</taxon>
        <taxon>Streptophyta</taxon>
        <taxon>Embryophyta</taxon>
        <taxon>Tracheophyta</taxon>
        <taxon>Spermatophyta</taxon>
        <taxon>Magnoliopsida</taxon>
        <taxon>eudicotyledons</taxon>
        <taxon>Gunneridae</taxon>
        <taxon>Pentapetalae</taxon>
        <taxon>Dilleniales</taxon>
        <taxon>Dilleniaceae</taxon>
        <taxon>Dillenia</taxon>
    </lineage>
</organism>
<dbReference type="Gene3D" id="1.20.58.1040">
    <property type="match status" value="1"/>
</dbReference>
<evidence type="ECO:0000256" key="6">
    <source>
        <dbReference type="ARBA" id="ARBA00023157"/>
    </source>
</evidence>